<sequence>MAKTQKKPNFALSPSSSPSILEISAKTHHYFFILSLILIFIFTVLIYSTCNFSKPPLKMAKTVHFPSRRYRALFSDSVARAQPVNFRSHRKIGGLKSRFLGKGFNGDKHEVPSGPNPISNR</sequence>
<dbReference type="AlphaFoldDB" id="A0ABD3BTT7"/>
<name>A0ABD3BTT7_9LAMI</name>
<evidence type="ECO:0000256" key="1">
    <source>
        <dbReference type="SAM" id="Phobius"/>
    </source>
</evidence>
<comment type="caution">
    <text evidence="2">The sequence shown here is derived from an EMBL/GenBank/DDBJ whole genome shotgun (WGS) entry which is preliminary data.</text>
</comment>
<evidence type="ECO:0000313" key="3">
    <source>
        <dbReference type="Proteomes" id="UP001632038"/>
    </source>
</evidence>
<protein>
    <submittedName>
        <fullName evidence="2">Uncharacterized protein</fullName>
    </submittedName>
</protein>
<keyword evidence="3" id="KW-1185">Reference proteome</keyword>
<feature type="transmembrane region" description="Helical" evidence="1">
    <location>
        <begin position="30"/>
        <end position="50"/>
    </location>
</feature>
<accession>A0ABD3BTT7</accession>
<dbReference type="EMBL" id="JAVIJP010000066">
    <property type="protein sequence ID" value="KAL3620521.1"/>
    <property type="molecule type" value="Genomic_DNA"/>
</dbReference>
<keyword evidence="1" id="KW-1133">Transmembrane helix</keyword>
<organism evidence="2 3">
    <name type="scientific">Castilleja foliolosa</name>
    <dbReference type="NCBI Taxonomy" id="1961234"/>
    <lineage>
        <taxon>Eukaryota</taxon>
        <taxon>Viridiplantae</taxon>
        <taxon>Streptophyta</taxon>
        <taxon>Embryophyta</taxon>
        <taxon>Tracheophyta</taxon>
        <taxon>Spermatophyta</taxon>
        <taxon>Magnoliopsida</taxon>
        <taxon>eudicotyledons</taxon>
        <taxon>Gunneridae</taxon>
        <taxon>Pentapetalae</taxon>
        <taxon>asterids</taxon>
        <taxon>lamiids</taxon>
        <taxon>Lamiales</taxon>
        <taxon>Orobanchaceae</taxon>
        <taxon>Pedicularideae</taxon>
        <taxon>Castillejinae</taxon>
        <taxon>Castilleja</taxon>
    </lineage>
</organism>
<gene>
    <name evidence="2" type="ORF">CASFOL_035433</name>
</gene>
<proteinExistence type="predicted"/>
<evidence type="ECO:0000313" key="2">
    <source>
        <dbReference type="EMBL" id="KAL3620521.1"/>
    </source>
</evidence>
<keyword evidence="1" id="KW-0472">Membrane</keyword>
<keyword evidence="1" id="KW-0812">Transmembrane</keyword>
<dbReference type="Proteomes" id="UP001632038">
    <property type="component" value="Unassembled WGS sequence"/>
</dbReference>
<reference evidence="3" key="1">
    <citation type="journal article" date="2024" name="IScience">
        <title>Strigolactones Initiate the Formation of Haustorium-like Structures in Castilleja.</title>
        <authorList>
            <person name="Buerger M."/>
            <person name="Peterson D."/>
            <person name="Chory J."/>
        </authorList>
    </citation>
    <scope>NUCLEOTIDE SEQUENCE [LARGE SCALE GENOMIC DNA]</scope>
</reference>